<proteinExistence type="predicted"/>
<name>D2QUW3_SPILD</name>
<evidence type="ECO:0000313" key="2">
    <source>
        <dbReference type="Proteomes" id="UP000002028"/>
    </source>
</evidence>
<dbReference type="Proteomes" id="UP000002028">
    <property type="component" value="Chromosome"/>
</dbReference>
<keyword evidence="2" id="KW-1185">Reference proteome</keyword>
<organism evidence="1 2">
    <name type="scientific">Spirosoma linguale (strain ATCC 33905 / DSM 74 / LMG 10896 / Claus 1)</name>
    <dbReference type="NCBI Taxonomy" id="504472"/>
    <lineage>
        <taxon>Bacteria</taxon>
        <taxon>Pseudomonadati</taxon>
        <taxon>Bacteroidota</taxon>
        <taxon>Cytophagia</taxon>
        <taxon>Cytophagales</taxon>
        <taxon>Cytophagaceae</taxon>
        <taxon>Spirosoma</taxon>
    </lineage>
</organism>
<dbReference type="KEGG" id="sli:Slin_6638"/>
<dbReference type="EMBL" id="CP001769">
    <property type="protein sequence ID" value="ADB42595.1"/>
    <property type="molecule type" value="Genomic_DNA"/>
</dbReference>
<sequence length="41" mass="4704">MTEVSRKTFYSKQPETAEADNNALDALRKRLSCRAQTFVLN</sequence>
<evidence type="ECO:0000313" key="1">
    <source>
        <dbReference type="EMBL" id="ADB42595.1"/>
    </source>
</evidence>
<reference evidence="1 2" key="1">
    <citation type="journal article" date="2010" name="Stand. Genomic Sci.">
        <title>Complete genome sequence of Spirosoma linguale type strain (1).</title>
        <authorList>
            <person name="Lail K."/>
            <person name="Sikorski J."/>
            <person name="Saunders E."/>
            <person name="Lapidus A."/>
            <person name="Glavina Del Rio T."/>
            <person name="Copeland A."/>
            <person name="Tice H."/>
            <person name="Cheng J.-F."/>
            <person name="Lucas S."/>
            <person name="Nolan M."/>
            <person name="Bruce D."/>
            <person name="Goodwin L."/>
            <person name="Pitluck S."/>
            <person name="Ivanova N."/>
            <person name="Mavromatis K."/>
            <person name="Ovchinnikova G."/>
            <person name="Pati A."/>
            <person name="Chen A."/>
            <person name="Palaniappan K."/>
            <person name="Land M."/>
            <person name="Hauser L."/>
            <person name="Chang Y.-J."/>
            <person name="Jeffries C.D."/>
            <person name="Chain P."/>
            <person name="Brettin T."/>
            <person name="Detter J.C."/>
            <person name="Schuetze A."/>
            <person name="Rohde M."/>
            <person name="Tindall B.J."/>
            <person name="Goeker M."/>
            <person name="Bristow J."/>
            <person name="Eisen J.A."/>
            <person name="Markowitz V."/>
            <person name="Hugenholtz P."/>
            <person name="Kyrpides N.C."/>
            <person name="Klenk H.-P."/>
            <person name="Chen F."/>
        </authorList>
    </citation>
    <scope>NUCLEOTIDE SEQUENCE [LARGE SCALE GENOMIC DNA]</scope>
    <source>
        <strain evidence="2">ATCC 33905 / DSM 74 / LMG 10896 / Claus 1</strain>
    </source>
</reference>
<protein>
    <submittedName>
        <fullName evidence="1">Uncharacterized protein</fullName>
    </submittedName>
</protein>
<gene>
    <name evidence="1" type="ordered locus">Slin_6638</name>
</gene>
<dbReference type="STRING" id="504472.Slin_6638"/>
<dbReference type="HOGENOM" id="CLU_3276860_0_0_10"/>
<dbReference type="AlphaFoldDB" id="D2QUW3"/>
<accession>D2QUW3</accession>